<evidence type="ECO:0000313" key="2">
    <source>
        <dbReference type="Proteomes" id="UP000186230"/>
    </source>
</evidence>
<name>A0A1L7I775_9FLAO</name>
<accession>A0A1L7I775</accession>
<evidence type="ECO:0000313" key="1">
    <source>
        <dbReference type="EMBL" id="APU69459.1"/>
    </source>
</evidence>
<reference evidence="1 2" key="1">
    <citation type="submission" date="2016-07" db="EMBL/GenBank/DDBJ databases">
        <title>Multi-omics approach to identify versatile polysaccharide utilization systems of a marine flavobacterium Gramella flava.</title>
        <authorList>
            <person name="Tang K."/>
        </authorList>
    </citation>
    <scope>NUCLEOTIDE SEQUENCE [LARGE SCALE GENOMIC DNA]</scope>
    <source>
        <strain evidence="1 2">JLT2011</strain>
    </source>
</reference>
<dbReference type="KEGG" id="gfl:GRFL_2735"/>
<dbReference type="STRING" id="1229726.GRFL_2735"/>
<dbReference type="EMBL" id="CP016359">
    <property type="protein sequence ID" value="APU69459.1"/>
    <property type="molecule type" value="Genomic_DNA"/>
</dbReference>
<dbReference type="RefSeq" id="WP_157493001.1">
    <property type="nucleotide sequence ID" value="NZ_CP016359.1"/>
</dbReference>
<dbReference type="AlphaFoldDB" id="A0A1L7I775"/>
<gene>
    <name evidence="1" type="ORF">GRFL_2735</name>
</gene>
<dbReference type="Proteomes" id="UP000186230">
    <property type="component" value="Chromosome"/>
</dbReference>
<dbReference type="OrthoDB" id="1490865at2"/>
<sequence>MMKKLIYFFLVFASFQVIAQEQPESPYKLDQSFHFDKKIDFELKMDGKIVRSYIYFNTSSGYSLLEKDFFSQYEGGQNLDYQITFPQHEEQFLYTVEQEDHKRRSFRIHKPVLFAGQDLSNMAYFMAYFRNMQPTGQTVNMGEKGDFYSEEYEHSNAETAGDMKFYISKYTDAFLKDNSFCVSWLGLGYLNVSNRTFLITKISSASHQFQINLVTEKNADYTFNGQDYESVSVFLNEQIESMANSQAEAQNVFVESLQKIEDPEEKNLRKKAQKLKDADQQKMMDIMKQMAKGDGKIEDVYAAANSFMDPVQKIEIQKADLKVEKQQISEKLKKESAKEYPSEKKMTVYKLQLDKVNEKSNVLDIYKRQFDKLKTDHAEKPMELINKNVEVFMEMNTKLQEVETKFEKEIKNVK</sequence>
<protein>
    <submittedName>
        <fullName evidence="1">Uncharacterized protein</fullName>
    </submittedName>
</protein>
<keyword evidence="2" id="KW-1185">Reference proteome</keyword>
<organism evidence="1 2">
    <name type="scientific">Christiangramia flava JLT2011</name>
    <dbReference type="NCBI Taxonomy" id="1229726"/>
    <lineage>
        <taxon>Bacteria</taxon>
        <taxon>Pseudomonadati</taxon>
        <taxon>Bacteroidota</taxon>
        <taxon>Flavobacteriia</taxon>
        <taxon>Flavobacteriales</taxon>
        <taxon>Flavobacteriaceae</taxon>
        <taxon>Christiangramia</taxon>
    </lineage>
</organism>
<proteinExistence type="predicted"/>